<feature type="transmembrane region" description="Helical" evidence="8">
    <location>
        <begin position="91"/>
        <end position="116"/>
    </location>
</feature>
<dbReference type="GO" id="GO:0004930">
    <property type="term" value="F:G protein-coupled receptor activity"/>
    <property type="evidence" value="ECO:0007669"/>
    <property type="project" value="UniProtKB-KW"/>
</dbReference>
<evidence type="ECO:0000256" key="6">
    <source>
        <dbReference type="ARBA" id="ARBA00023170"/>
    </source>
</evidence>
<protein>
    <recommendedName>
        <fullName evidence="9">G-protein coupled receptors family 1 profile domain-containing protein</fullName>
    </recommendedName>
</protein>
<dbReference type="GO" id="GO:0016020">
    <property type="term" value="C:membrane"/>
    <property type="evidence" value="ECO:0007669"/>
    <property type="project" value="UniProtKB-SubCell"/>
</dbReference>
<accession>A0A2T7NLQ5</accession>
<evidence type="ECO:0000256" key="5">
    <source>
        <dbReference type="ARBA" id="ARBA00023136"/>
    </source>
</evidence>
<dbReference type="PANTHER" id="PTHR10489">
    <property type="entry name" value="CELL ADHESION MOLECULE"/>
    <property type="match status" value="1"/>
</dbReference>
<evidence type="ECO:0000256" key="7">
    <source>
        <dbReference type="ARBA" id="ARBA00023224"/>
    </source>
</evidence>
<comment type="caution">
    <text evidence="10">The sequence shown here is derived from an EMBL/GenBank/DDBJ whole genome shotgun (WGS) entry which is preliminary data.</text>
</comment>
<evidence type="ECO:0000259" key="9">
    <source>
        <dbReference type="PROSITE" id="PS50262"/>
    </source>
</evidence>
<dbReference type="PROSITE" id="PS50262">
    <property type="entry name" value="G_PROTEIN_RECEP_F1_2"/>
    <property type="match status" value="1"/>
</dbReference>
<keyword evidence="7" id="KW-0807">Transducer</keyword>
<evidence type="ECO:0000313" key="10">
    <source>
        <dbReference type="EMBL" id="PVD22099.1"/>
    </source>
</evidence>
<dbReference type="Proteomes" id="UP000245119">
    <property type="component" value="Linkage Group LG11"/>
</dbReference>
<feature type="transmembrane region" description="Helical" evidence="8">
    <location>
        <begin position="58"/>
        <end position="79"/>
    </location>
</feature>
<keyword evidence="2 8" id="KW-0812">Transmembrane</keyword>
<evidence type="ECO:0000256" key="1">
    <source>
        <dbReference type="ARBA" id="ARBA00004141"/>
    </source>
</evidence>
<dbReference type="InterPro" id="IPR050119">
    <property type="entry name" value="CCR1-9-like"/>
</dbReference>
<keyword evidence="3 8" id="KW-1133">Transmembrane helix</keyword>
<dbReference type="SUPFAM" id="SSF81321">
    <property type="entry name" value="Family A G protein-coupled receptor-like"/>
    <property type="match status" value="1"/>
</dbReference>
<keyword evidence="11" id="KW-1185">Reference proteome</keyword>
<sequence>MNDYISPFADGEPESFEDFNENIGNSGDKDDFYIYQDNNTDVPAAVAAAELHTQLVPAILLFICILGLVGNGMVVYVIVHYVTIRKVTYLYLMNLAVVNILYLLASAPITAINYALTDWPFGPFLL</sequence>
<gene>
    <name evidence="10" type="ORF">C0Q70_17903</name>
</gene>
<dbReference type="AlphaFoldDB" id="A0A2T7NLQ5"/>
<dbReference type="EMBL" id="PZQS01000011">
    <property type="protein sequence ID" value="PVD22099.1"/>
    <property type="molecule type" value="Genomic_DNA"/>
</dbReference>
<dbReference type="InterPro" id="IPR017452">
    <property type="entry name" value="GPCR_Rhodpsn_7TM"/>
</dbReference>
<dbReference type="PRINTS" id="PR00237">
    <property type="entry name" value="GPCRRHODOPSN"/>
</dbReference>
<organism evidence="10 11">
    <name type="scientific">Pomacea canaliculata</name>
    <name type="common">Golden apple snail</name>
    <dbReference type="NCBI Taxonomy" id="400727"/>
    <lineage>
        <taxon>Eukaryota</taxon>
        <taxon>Metazoa</taxon>
        <taxon>Spiralia</taxon>
        <taxon>Lophotrochozoa</taxon>
        <taxon>Mollusca</taxon>
        <taxon>Gastropoda</taxon>
        <taxon>Caenogastropoda</taxon>
        <taxon>Architaenioglossa</taxon>
        <taxon>Ampullarioidea</taxon>
        <taxon>Ampullariidae</taxon>
        <taxon>Pomacea</taxon>
    </lineage>
</organism>
<reference evidence="10 11" key="1">
    <citation type="submission" date="2018-04" db="EMBL/GenBank/DDBJ databases">
        <title>The genome of golden apple snail Pomacea canaliculata provides insight into stress tolerance and invasive adaptation.</title>
        <authorList>
            <person name="Liu C."/>
            <person name="Liu B."/>
            <person name="Ren Y."/>
            <person name="Zhang Y."/>
            <person name="Wang H."/>
            <person name="Li S."/>
            <person name="Jiang F."/>
            <person name="Yin L."/>
            <person name="Zhang G."/>
            <person name="Qian W."/>
            <person name="Fan W."/>
        </authorList>
    </citation>
    <scope>NUCLEOTIDE SEQUENCE [LARGE SCALE GENOMIC DNA]</scope>
    <source>
        <strain evidence="10">SZHN2017</strain>
        <tissue evidence="10">Muscle</tissue>
    </source>
</reference>
<proteinExistence type="predicted"/>
<keyword evidence="5 8" id="KW-0472">Membrane</keyword>
<evidence type="ECO:0000256" key="8">
    <source>
        <dbReference type="SAM" id="Phobius"/>
    </source>
</evidence>
<comment type="subcellular location">
    <subcellularLocation>
        <location evidence="1">Membrane</location>
        <topology evidence="1">Multi-pass membrane protein</topology>
    </subcellularLocation>
</comment>
<dbReference type="Gene3D" id="1.20.1070.10">
    <property type="entry name" value="Rhodopsin 7-helix transmembrane proteins"/>
    <property type="match status" value="1"/>
</dbReference>
<keyword evidence="6" id="KW-0675">Receptor</keyword>
<dbReference type="Pfam" id="PF00001">
    <property type="entry name" value="7tm_1"/>
    <property type="match status" value="1"/>
</dbReference>
<dbReference type="InterPro" id="IPR000276">
    <property type="entry name" value="GPCR_Rhodpsn"/>
</dbReference>
<evidence type="ECO:0000256" key="2">
    <source>
        <dbReference type="ARBA" id="ARBA00022692"/>
    </source>
</evidence>
<dbReference type="OrthoDB" id="5987936at2759"/>
<feature type="domain" description="G-protein coupled receptors family 1 profile" evidence="9">
    <location>
        <begin position="70"/>
        <end position="126"/>
    </location>
</feature>
<evidence type="ECO:0000313" key="11">
    <source>
        <dbReference type="Proteomes" id="UP000245119"/>
    </source>
</evidence>
<name>A0A2T7NLQ5_POMCA</name>
<keyword evidence="4" id="KW-0297">G-protein coupled receptor</keyword>
<evidence type="ECO:0000256" key="3">
    <source>
        <dbReference type="ARBA" id="ARBA00022989"/>
    </source>
</evidence>
<evidence type="ECO:0000256" key="4">
    <source>
        <dbReference type="ARBA" id="ARBA00023040"/>
    </source>
</evidence>
<dbReference type="STRING" id="400727.A0A2T7NLQ5"/>
<dbReference type="PANTHER" id="PTHR10489:SF932">
    <property type="entry name" value="G-PROTEIN COUPLED RECEPTORS FAMILY 1 PROFILE DOMAIN-CONTAINING PROTEIN"/>
    <property type="match status" value="1"/>
</dbReference>